<reference evidence="3 4" key="1">
    <citation type="submission" date="2016-10" db="EMBL/GenBank/DDBJ databases">
        <authorList>
            <person name="de Groot N.N."/>
        </authorList>
    </citation>
    <scope>NUCLEOTIDE SEQUENCE [LARGE SCALE GENOMIC DNA]</scope>
    <source>
        <strain evidence="3 4">DSM 19981</strain>
    </source>
</reference>
<dbReference type="OrthoDB" id="7285081at2"/>
<evidence type="ECO:0000256" key="1">
    <source>
        <dbReference type="SAM" id="MobiDB-lite"/>
    </source>
</evidence>
<evidence type="ECO:0000313" key="3">
    <source>
        <dbReference type="EMBL" id="SFK16233.1"/>
    </source>
</evidence>
<protein>
    <recommendedName>
        <fullName evidence="2">DUF6468 domain-containing protein</fullName>
    </recommendedName>
</protein>
<dbReference type="RefSeq" id="WP_092953903.1">
    <property type="nucleotide sequence ID" value="NZ_FOSQ01000001.1"/>
</dbReference>
<feature type="region of interest" description="Disordered" evidence="1">
    <location>
        <begin position="102"/>
        <end position="126"/>
    </location>
</feature>
<name>A0A1I3X9B9_9PROT</name>
<dbReference type="InterPro" id="IPR045531">
    <property type="entry name" value="DUF6468"/>
</dbReference>
<evidence type="ECO:0000259" key="2">
    <source>
        <dbReference type="Pfam" id="PF20072"/>
    </source>
</evidence>
<dbReference type="AlphaFoldDB" id="A0A1I3X9B9"/>
<sequence>MNMAMMEWLLEAALVVGIVAALPAALRLERALSGLSKDKSVVMDSVRGFAEATKQAESSIVRLRATADSASRSVAEQVQAATALRDDLRFLTERAGVAADRLDTSLRGGNRGPAQEPAGTTAIPRARAEQELLRAISRSRSA</sequence>
<gene>
    <name evidence="3" type="ORF">SAMN02745775_101104</name>
</gene>
<dbReference type="EMBL" id="FOSQ01000001">
    <property type="protein sequence ID" value="SFK16233.1"/>
    <property type="molecule type" value="Genomic_DNA"/>
</dbReference>
<organism evidence="3 4">
    <name type="scientific">Falsiroseomonas stagni DSM 19981</name>
    <dbReference type="NCBI Taxonomy" id="1123062"/>
    <lineage>
        <taxon>Bacteria</taxon>
        <taxon>Pseudomonadati</taxon>
        <taxon>Pseudomonadota</taxon>
        <taxon>Alphaproteobacteria</taxon>
        <taxon>Acetobacterales</taxon>
        <taxon>Roseomonadaceae</taxon>
        <taxon>Falsiroseomonas</taxon>
    </lineage>
</organism>
<dbReference type="STRING" id="1123062.SAMN02745775_101104"/>
<accession>A0A1I3X9B9</accession>
<evidence type="ECO:0000313" key="4">
    <source>
        <dbReference type="Proteomes" id="UP000199473"/>
    </source>
</evidence>
<dbReference type="Pfam" id="PF20072">
    <property type="entry name" value="DUF6468"/>
    <property type="match status" value="1"/>
</dbReference>
<keyword evidence="4" id="KW-1185">Reference proteome</keyword>
<dbReference type="Proteomes" id="UP000199473">
    <property type="component" value="Unassembled WGS sequence"/>
</dbReference>
<proteinExistence type="predicted"/>
<feature type="domain" description="DUF6468" evidence="2">
    <location>
        <begin position="35"/>
        <end position="107"/>
    </location>
</feature>